<dbReference type="PANTHER" id="PTHR33091:SF73">
    <property type="entry name" value="INHIBITOR OF TRYPSIN AND HAGEMAN FACTOR-LIKE"/>
    <property type="match status" value="1"/>
</dbReference>
<protein>
    <submittedName>
        <fullName evidence="4">Proteinase inhibitor</fullName>
    </submittedName>
</protein>
<proteinExistence type="inferred from homology"/>
<dbReference type="PRINTS" id="PR00292">
    <property type="entry name" value="POTATOINHBTR"/>
</dbReference>
<dbReference type="Gene3D" id="3.30.10.10">
    <property type="entry name" value="Trypsin Inhibitor V, subunit A"/>
    <property type="match status" value="1"/>
</dbReference>
<dbReference type="GO" id="GO:0009611">
    <property type="term" value="P:response to wounding"/>
    <property type="evidence" value="ECO:0007669"/>
    <property type="project" value="InterPro"/>
</dbReference>
<dbReference type="EMBL" id="JACGWN010000016">
    <property type="protein sequence ID" value="KAL0395250.1"/>
    <property type="molecule type" value="Genomic_DNA"/>
</dbReference>
<comment type="caution">
    <text evidence="4">The sequence shown here is derived from an EMBL/GenBank/DDBJ whole genome shotgun (WGS) entry which is preliminary data.</text>
</comment>
<comment type="similarity">
    <text evidence="1">Belongs to the protease inhibitor I13 (potato type I serine protease inhibitor) family.</text>
</comment>
<reference evidence="4" key="1">
    <citation type="submission" date="2020-06" db="EMBL/GenBank/DDBJ databases">
        <authorList>
            <person name="Li T."/>
            <person name="Hu X."/>
            <person name="Zhang T."/>
            <person name="Song X."/>
            <person name="Zhang H."/>
            <person name="Dai N."/>
            <person name="Sheng W."/>
            <person name="Hou X."/>
            <person name="Wei L."/>
        </authorList>
    </citation>
    <scope>NUCLEOTIDE SEQUENCE</scope>
    <source>
        <strain evidence="4">KEN1</strain>
        <tissue evidence="4">Leaf</tissue>
    </source>
</reference>
<evidence type="ECO:0000313" key="4">
    <source>
        <dbReference type="EMBL" id="KAL0395250.1"/>
    </source>
</evidence>
<keyword evidence="3" id="KW-0722">Serine protease inhibitor</keyword>
<dbReference type="AlphaFoldDB" id="A0AAW2SSX9"/>
<accession>A0AAW2SSX9</accession>
<dbReference type="InterPro" id="IPR036354">
    <property type="entry name" value="Prot_inh_pot1_sf"/>
</dbReference>
<keyword evidence="2" id="KW-0646">Protease inhibitor</keyword>
<dbReference type="PROSITE" id="PS00285">
    <property type="entry name" value="POTATO_INHIBITOR"/>
    <property type="match status" value="1"/>
</dbReference>
<evidence type="ECO:0000256" key="2">
    <source>
        <dbReference type="ARBA" id="ARBA00022690"/>
    </source>
</evidence>
<dbReference type="GO" id="GO:0004867">
    <property type="term" value="F:serine-type endopeptidase inhibitor activity"/>
    <property type="evidence" value="ECO:0007669"/>
    <property type="project" value="UniProtKB-KW"/>
</dbReference>
<evidence type="ECO:0000256" key="3">
    <source>
        <dbReference type="ARBA" id="ARBA00022900"/>
    </source>
</evidence>
<sequence length="70" mass="7623">MAFICQGKSAWPELVGVSGEIAKKTIEENSLVTAIIVPPSQSFLPADFRCDRVFVLIDDEGNVKWTPSIG</sequence>
<organism evidence="4">
    <name type="scientific">Sesamum latifolium</name>
    <dbReference type="NCBI Taxonomy" id="2727402"/>
    <lineage>
        <taxon>Eukaryota</taxon>
        <taxon>Viridiplantae</taxon>
        <taxon>Streptophyta</taxon>
        <taxon>Embryophyta</taxon>
        <taxon>Tracheophyta</taxon>
        <taxon>Spermatophyta</taxon>
        <taxon>Magnoliopsida</taxon>
        <taxon>eudicotyledons</taxon>
        <taxon>Gunneridae</taxon>
        <taxon>Pentapetalae</taxon>
        <taxon>asterids</taxon>
        <taxon>lamiids</taxon>
        <taxon>Lamiales</taxon>
        <taxon>Pedaliaceae</taxon>
        <taxon>Sesamum</taxon>
    </lineage>
</organism>
<dbReference type="PANTHER" id="PTHR33091">
    <property type="entry name" value="PROTEIN, PUTATIVE, EXPRESSED-RELATED"/>
    <property type="match status" value="1"/>
</dbReference>
<name>A0AAW2SSX9_9LAMI</name>
<dbReference type="InterPro" id="IPR000864">
    <property type="entry name" value="Prot_inh_pot1"/>
</dbReference>
<gene>
    <name evidence="4" type="ORF">Slati_4491200</name>
</gene>
<reference evidence="4" key="2">
    <citation type="journal article" date="2024" name="Plant">
        <title>Genomic evolution and insights into agronomic trait innovations of Sesamum species.</title>
        <authorList>
            <person name="Miao H."/>
            <person name="Wang L."/>
            <person name="Qu L."/>
            <person name="Liu H."/>
            <person name="Sun Y."/>
            <person name="Le M."/>
            <person name="Wang Q."/>
            <person name="Wei S."/>
            <person name="Zheng Y."/>
            <person name="Lin W."/>
            <person name="Duan Y."/>
            <person name="Cao H."/>
            <person name="Xiong S."/>
            <person name="Wang X."/>
            <person name="Wei L."/>
            <person name="Li C."/>
            <person name="Ma Q."/>
            <person name="Ju M."/>
            <person name="Zhao R."/>
            <person name="Li G."/>
            <person name="Mu C."/>
            <person name="Tian Q."/>
            <person name="Mei H."/>
            <person name="Zhang T."/>
            <person name="Gao T."/>
            <person name="Zhang H."/>
        </authorList>
    </citation>
    <scope>NUCLEOTIDE SEQUENCE</scope>
    <source>
        <strain evidence="4">KEN1</strain>
    </source>
</reference>
<dbReference type="Pfam" id="PF00280">
    <property type="entry name" value="potato_inhibit"/>
    <property type="match status" value="1"/>
</dbReference>
<dbReference type="SUPFAM" id="SSF54654">
    <property type="entry name" value="CI-2 family of serine protease inhibitors"/>
    <property type="match status" value="1"/>
</dbReference>
<evidence type="ECO:0000256" key="1">
    <source>
        <dbReference type="ARBA" id="ARBA00008210"/>
    </source>
</evidence>